<proteinExistence type="predicted"/>
<sequence>MNSISVAQLTVSRSTTNNDEALPRLRIPLAELAEHRQRKSGRKRSDKAAEAETPAAAAAVGALMRLDAPRSPAGPRSIVRISSSPSLSPGNSVDTDLGDPAQGSAPSDEPTKKQSRLTPSRVNGCWQLRAAPLRDPFHLPQKHRWPCLRQACVCWRGLSSILQESSTSSLSVLEPPSATYHCHPSYPIQPPSQNLRGRHPGQIRMTSALLSRAPRSSPGYPWNPLGPNSCPVPFLCYFLLTCLSFSYSSSFIAPNASIVIPA</sequence>
<organism evidence="2 3">
    <name type="scientific">Fusarium solani</name>
    <name type="common">Filamentous fungus</name>
    <dbReference type="NCBI Taxonomy" id="169388"/>
    <lineage>
        <taxon>Eukaryota</taxon>
        <taxon>Fungi</taxon>
        <taxon>Dikarya</taxon>
        <taxon>Ascomycota</taxon>
        <taxon>Pezizomycotina</taxon>
        <taxon>Sordariomycetes</taxon>
        <taxon>Hypocreomycetidae</taxon>
        <taxon>Hypocreales</taxon>
        <taxon>Nectriaceae</taxon>
        <taxon>Fusarium</taxon>
        <taxon>Fusarium solani species complex</taxon>
    </lineage>
</organism>
<name>A0A9P9HVA1_FUSSL</name>
<reference evidence="2" key="1">
    <citation type="journal article" date="2021" name="Nat. Commun.">
        <title>Genetic determinants of endophytism in the Arabidopsis root mycobiome.</title>
        <authorList>
            <person name="Mesny F."/>
            <person name="Miyauchi S."/>
            <person name="Thiergart T."/>
            <person name="Pickel B."/>
            <person name="Atanasova L."/>
            <person name="Karlsson M."/>
            <person name="Huettel B."/>
            <person name="Barry K.W."/>
            <person name="Haridas S."/>
            <person name="Chen C."/>
            <person name="Bauer D."/>
            <person name="Andreopoulos W."/>
            <person name="Pangilinan J."/>
            <person name="LaButti K."/>
            <person name="Riley R."/>
            <person name="Lipzen A."/>
            <person name="Clum A."/>
            <person name="Drula E."/>
            <person name="Henrissat B."/>
            <person name="Kohler A."/>
            <person name="Grigoriev I.V."/>
            <person name="Martin F.M."/>
            <person name="Hacquard S."/>
        </authorList>
    </citation>
    <scope>NUCLEOTIDE SEQUENCE</scope>
    <source>
        <strain evidence="2">FSSC 5 MPI-SDFR-AT-0091</strain>
    </source>
</reference>
<dbReference type="AlphaFoldDB" id="A0A9P9HVA1"/>
<protein>
    <submittedName>
        <fullName evidence="2">Uncharacterized protein</fullName>
    </submittedName>
</protein>
<evidence type="ECO:0000313" key="3">
    <source>
        <dbReference type="Proteomes" id="UP000736672"/>
    </source>
</evidence>
<keyword evidence="3" id="KW-1185">Reference proteome</keyword>
<dbReference type="Proteomes" id="UP000736672">
    <property type="component" value="Unassembled WGS sequence"/>
</dbReference>
<feature type="region of interest" description="Disordered" evidence="1">
    <location>
        <begin position="30"/>
        <end position="55"/>
    </location>
</feature>
<dbReference type="EMBL" id="JAGTJS010000007">
    <property type="protein sequence ID" value="KAH7264469.1"/>
    <property type="molecule type" value="Genomic_DNA"/>
</dbReference>
<accession>A0A9P9HVA1</accession>
<feature type="compositionally biased region" description="Low complexity" evidence="1">
    <location>
        <begin position="74"/>
        <end position="93"/>
    </location>
</feature>
<evidence type="ECO:0000313" key="2">
    <source>
        <dbReference type="EMBL" id="KAH7264469.1"/>
    </source>
</evidence>
<dbReference type="OrthoDB" id="10637852at2759"/>
<feature type="region of interest" description="Disordered" evidence="1">
    <location>
        <begin position="67"/>
        <end position="120"/>
    </location>
</feature>
<comment type="caution">
    <text evidence="2">The sequence shown here is derived from an EMBL/GenBank/DDBJ whole genome shotgun (WGS) entry which is preliminary data.</text>
</comment>
<evidence type="ECO:0000256" key="1">
    <source>
        <dbReference type="SAM" id="MobiDB-lite"/>
    </source>
</evidence>
<gene>
    <name evidence="2" type="ORF">B0J15DRAFT_270734</name>
</gene>
<feature type="compositionally biased region" description="Basic residues" evidence="1">
    <location>
        <begin position="36"/>
        <end position="45"/>
    </location>
</feature>